<sequence length="137" mass="15078">MLLLIQQLVTAWGAPGADRTIFIPEDRLRSSPLPQLQTKRCYHLYHSASNPCAAAIAADLEAQFVSPNHSGLRTTAEPEHLRHDACSAFLLYLNAETFAPGARADTLVSELEAALEAGTGLLLAHERRDGWRRLTFD</sequence>
<protein>
    <submittedName>
        <fullName evidence="1">Uncharacterized protein</fullName>
    </submittedName>
</protein>
<organism evidence="1 2">
    <name type="scientific">Emiliania huxleyi (strain CCMP1516)</name>
    <dbReference type="NCBI Taxonomy" id="280463"/>
    <lineage>
        <taxon>Eukaryota</taxon>
        <taxon>Haptista</taxon>
        <taxon>Haptophyta</taxon>
        <taxon>Prymnesiophyceae</taxon>
        <taxon>Isochrysidales</taxon>
        <taxon>Noelaerhabdaceae</taxon>
        <taxon>Emiliania</taxon>
    </lineage>
</organism>
<dbReference type="PaxDb" id="2903-EOD18151"/>
<reference evidence="1" key="2">
    <citation type="submission" date="2024-10" db="UniProtKB">
        <authorList>
            <consortium name="EnsemblProtists"/>
        </authorList>
    </citation>
    <scope>IDENTIFICATION</scope>
</reference>
<dbReference type="AlphaFoldDB" id="A0A0D3J3R6"/>
<dbReference type="EnsemblProtists" id="EOD18151">
    <property type="protein sequence ID" value="EOD18151"/>
    <property type="gene ID" value="EMIHUDRAFT_349870"/>
</dbReference>
<dbReference type="Proteomes" id="UP000013827">
    <property type="component" value="Unassembled WGS sequence"/>
</dbReference>
<name>A0A0D3J3R6_EMIH1</name>
<keyword evidence="2" id="KW-1185">Reference proteome</keyword>
<proteinExistence type="predicted"/>
<accession>A0A0D3J3R6</accession>
<dbReference type="HOGENOM" id="CLU_1870547_0_0_1"/>
<reference evidence="2" key="1">
    <citation type="journal article" date="2013" name="Nature">
        <title>Pan genome of the phytoplankton Emiliania underpins its global distribution.</title>
        <authorList>
            <person name="Read B.A."/>
            <person name="Kegel J."/>
            <person name="Klute M.J."/>
            <person name="Kuo A."/>
            <person name="Lefebvre S.C."/>
            <person name="Maumus F."/>
            <person name="Mayer C."/>
            <person name="Miller J."/>
            <person name="Monier A."/>
            <person name="Salamov A."/>
            <person name="Young J."/>
            <person name="Aguilar M."/>
            <person name="Claverie J.M."/>
            <person name="Frickenhaus S."/>
            <person name="Gonzalez K."/>
            <person name="Herman E.K."/>
            <person name="Lin Y.C."/>
            <person name="Napier J."/>
            <person name="Ogata H."/>
            <person name="Sarno A.F."/>
            <person name="Shmutz J."/>
            <person name="Schroeder D."/>
            <person name="de Vargas C."/>
            <person name="Verret F."/>
            <person name="von Dassow P."/>
            <person name="Valentin K."/>
            <person name="Van de Peer Y."/>
            <person name="Wheeler G."/>
            <person name="Dacks J.B."/>
            <person name="Delwiche C.F."/>
            <person name="Dyhrman S.T."/>
            <person name="Glockner G."/>
            <person name="John U."/>
            <person name="Richards T."/>
            <person name="Worden A.Z."/>
            <person name="Zhang X."/>
            <person name="Grigoriev I.V."/>
            <person name="Allen A.E."/>
            <person name="Bidle K."/>
            <person name="Borodovsky M."/>
            <person name="Bowler C."/>
            <person name="Brownlee C."/>
            <person name="Cock J.M."/>
            <person name="Elias M."/>
            <person name="Gladyshev V.N."/>
            <person name="Groth M."/>
            <person name="Guda C."/>
            <person name="Hadaegh A."/>
            <person name="Iglesias-Rodriguez M.D."/>
            <person name="Jenkins J."/>
            <person name="Jones B.M."/>
            <person name="Lawson T."/>
            <person name="Leese F."/>
            <person name="Lindquist E."/>
            <person name="Lobanov A."/>
            <person name="Lomsadze A."/>
            <person name="Malik S.B."/>
            <person name="Marsh M.E."/>
            <person name="Mackinder L."/>
            <person name="Mock T."/>
            <person name="Mueller-Roeber B."/>
            <person name="Pagarete A."/>
            <person name="Parker M."/>
            <person name="Probert I."/>
            <person name="Quesneville H."/>
            <person name="Raines C."/>
            <person name="Rensing S.A."/>
            <person name="Riano-Pachon D.M."/>
            <person name="Richier S."/>
            <person name="Rokitta S."/>
            <person name="Shiraiwa Y."/>
            <person name="Soanes D.M."/>
            <person name="van der Giezen M."/>
            <person name="Wahlund T.M."/>
            <person name="Williams B."/>
            <person name="Wilson W."/>
            <person name="Wolfe G."/>
            <person name="Wurch L.L."/>
        </authorList>
    </citation>
    <scope>NUCLEOTIDE SEQUENCE</scope>
</reference>
<dbReference type="GeneID" id="19046152"/>
<dbReference type="RefSeq" id="XP_005770580.1">
    <property type="nucleotide sequence ID" value="XM_005770523.1"/>
</dbReference>
<dbReference type="KEGG" id="ehx:EMIHUDRAFT_349870"/>
<evidence type="ECO:0000313" key="2">
    <source>
        <dbReference type="Proteomes" id="UP000013827"/>
    </source>
</evidence>
<evidence type="ECO:0000313" key="1">
    <source>
        <dbReference type="EnsemblProtists" id="EOD18151"/>
    </source>
</evidence>